<evidence type="ECO:0008006" key="4">
    <source>
        <dbReference type="Google" id="ProtNLM"/>
    </source>
</evidence>
<dbReference type="OrthoDB" id="9971188at2"/>
<comment type="caution">
    <text evidence="2">The sequence shown here is derived from an EMBL/GenBank/DDBJ whole genome shotgun (WGS) entry which is preliminary data.</text>
</comment>
<dbReference type="AlphaFoldDB" id="A0A2S8GKA0"/>
<reference evidence="2 3" key="1">
    <citation type="submission" date="2018-02" db="EMBL/GenBank/DDBJ databases">
        <title>Comparative genomes isolates from brazilian mangrove.</title>
        <authorList>
            <person name="Araujo J.E."/>
            <person name="Taketani R.G."/>
            <person name="Silva M.C.P."/>
            <person name="Loureco M.V."/>
            <person name="Andreote F.D."/>
        </authorList>
    </citation>
    <scope>NUCLEOTIDE SEQUENCE [LARGE SCALE GENOMIC DNA]</scope>
    <source>
        <strain evidence="2 3">Nap-Phe MGV</strain>
    </source>
</reference>
<proteinExistence type="predicted"/>
<gene>
    <name evidence="2" type="ORF">C5Y93_18435</name>
</gene>
<evidence type="ECO:0000256" key="1">
    <source>
        <dbReference type="SAM" id="MobiDB-lite"/>
    </source>
</evidence>
<feature type="compositionally biased region" description="Basic and acidic residues" evidence="1">
    <location>
        <begin position="24"/>
        <end position="37"/>
    </location>
</feature>
<name>A0A2S8GKA0_9BACT</name>
<evidence type="ECO:0000313" key="2">
    <source>
        <dbReference type="EMBL" id="PQO44741.1"/>
    </source>
</evidence>
<sequence>MTAAPSFRRESDSQGKLRLARCAKKETQLADQHENRTHRSLGCPLNEDPMVSDNGNRLGTYSERVVEALSSLGWTTDRSSPPDEYLTELSSSGFPINETAKVILQSFGGYAFQIPDGGIPWISFTITEARHAFRSDYLPILTTLIDEAEACPVGGGGGYILFACPSGKVALLQEQWFYLTVAESFGDILEAILFNDRKRCRDVPNVEACCPDW</sequence>
<feature type="region of interest" description="Disordered" evidence="1">
    <location>
        <begin position="24"/>
        <end position="49"/>
    </location>
</feature>
<accession>A0A2S8GKA0</accession>
<dbReference type="EMBL" id="PUHZ01000018">
    <property type="protein sequence ID" value="PQO44741.1"/>
    <property type="molecule type" value="Genomic_DNA"/>
</dbReference>
<protein>
    <recommendedName>
        <fullName evidence="4">SUKH-3 domain-containing protein</fullName>
    </recommendedName>
</protein>
<evidence type="ECO:0000313" key="3">
    <source>
        <dbReference type="Proteomes" id="UP000237819"/>
    </source>
</evidence>
<dbReference type="Proteomes" id="UP000237819">
    <property type="component" value="Unassembled WGS sequence"/>
</dbReference>
<organism evidence="2 3">
    <name type="scientific">Blastopirellula marina</name>
    <dbReference type="NCBI Taxonomy" id="124"/>
    <lineage>
        <taxon>Bacteria</taxon>
        <taxon>Pseudomonadati</taxon>
        <taxon>Planctomycetota</taxon>
        <taxon>Planctomycetia</taxon>
        <taxon>Pirellulales</taxon>
        <taxon>Pirellulaceae</taxon>
        <taxon>Blastopirellula</taxon>
    </lineage>
</organism>
<dbReference type="RefSeq" id="WP_105336915.1">
    <property type="nucleotide sequence ID" value="NZ_PUHZ01000018.1"/>
</dbReference>